<dbReference type="GO" id="GO:0070929">
    <property type="term" value="P:trans-translation"/>
    <property type="evidence" value="ECO:0007669"/>
    <property type="project" value="UniProtKB-UniRule"/>
</dbReference>
<dbReference type="STRING" id="391626.OAN307_c05360"/>
<dbReference type="NCBIfam" id="NF003843">
    <property type="entry name" value="PRK05422.1"/>
    <property type="match status" value="1"/>
</dbReference>
<accession>M9R0T9</accession>
<dbReference type="RefSeq" id="WP_015498323.1">
    <property type="nucleotide sequence ID" value="NC_020911.1"/>
</dbReference>
<dbReference type="PANTHER" id="PTHR30308:SF2">
    <property type="entry name" value="SSRA-BINDING PROTEIN"/>
    <property type="match status" value="1"/>
</dbReference>
<comment type="function">
    <text evidence="3">Required for rescue of stalled ribosomes mediated by trans-translation. Binds to transfer-messenger RNA (tmRNA), required for stable association of tmRNA with ribosomes. tmRNA and SmpB together mimic tRNA shape, replacing the anticodon stem-loop with SmpB. tmRNA is encoded by the ssrA gene; the 2 termini fold to resemble tRNA(Ala) and it encodes a 'tag peptide', a short internal open reading frame. During trans-translation Ala-aminoacylated tmRNA acts like a tRNA, entering the A-site of stalled ribosomes, displacing the stalled mRNA. The ribosome then switches to translate the ORF on the tmRNA; the nascent peptide is terminated with the 'tag peptide' encoded by the tmRNA and targeted for degradation. The ribosome is freed to recommence translation, which seems to be the essential function of trans-translation.</text>
</comment>
<feature type="compositionally biased region" description="Basic residues" evidence="4">
    <location>
        <begin position="149"/>
        <end position="158"/>
    </location>
</feature>
<dbReference type="SUPFAM" id="SSF74982">
    <property type="entry name" value="Small protein B (SmpB)"/>
    <property type="match status" value="1"/>
</dbReference>
<dbReference type="AlphaFoldDB" id="M9R0T9"/>
<dbReference type="eggNOG" id="COG0691">
    <property type="taxonomic scope" value="Bacteria"/>
</dbReference>
<dbReference type="Proteomes" id="UP000005307">
    <property type="component" value="Chromosome"/>
</dbReference>
<dbReference type="Gene3D" id="2.40.280.10">
    <property type="match status" value="1"/>
</dbReference>
<feature type="region of interest" description="Disordered" evidence="4">
    <location>
        <begin position="134"/>
        <end position="158"/>
    </location>
</feature>
<evidence type="ECO:0000256" key="3">
    <source>
        <dbReference type="HAMAP-Rule" id="MF_00023"/>
    </source>
</evidence>
<evidence type="ECO:0000313" key="6">
    <source>
        <dbReference type="Proteomes" id="UP000005307"/>
    </source>
</evidence>
<dbReference type="HAMAP" id="MF_00023">
    <property type="entry name" value="SmpB"/>
    <property type="match status" value="1"/>
</dbReference>
<proteinExistence type="inferred from homology"/>
<dbReference type="Pfam" id="PF01668">
    <property type="entry name" value="SmpB"/>
    <property type="match status" value="1"/>
</dbReference>
<evidence type="ECO:0000256" key="1">
    <source>
        <dbReference type="ARBA" id="ARBA00022490"/>
    </source>
</evidence>
<dbReference type="InterPro" id="IPR020081">
    <property type="entry name" value="SsrA-bd_prot_CS"/>
</dbReference>
<protein>
    <recommendedName>
        <fullName evidence="3">SsrA-binding protein</fullName>
    </recommendedName>
    <alternativeName>
        <fullName evidence="3">Small protein B</fullName>
    </alternativeName>
</protein>
<dbReference type="EMBL" id="CP003740">
    <property type="protein sequence ID" value="AGI66274.1"/>
    <property type="molecule type" value="Genomic_DNA"/>
</dbReference>
<dbReference type="KEGG" id="oat:OAN307_c05360"/>
<evidence type="ECO:0000256" key="4">
    <source>
        <dbReference type="SAM" id="MobiDB-lite"/>
    </source>
</evidence>
<dbReference type="InterPro" id="IPR023620">
    <property type="entry name" value="SmpB"/>
</dbReference>
<keyword evidence="2 3" id="KW-0694">RNA-binding</keyword>
<dbReference type="GO" id="GO:0005829">
    <property type="term" value="C:cytosol"/>
    <property type="evidence" value="ECO:0007669"/>
    <property type="project" value="TreeGrafter"/>
</dbReference>
<comment type="subcellular location">
    <subcellularLocation>
        <location evidence="3">Cytoplasm</location>
    </subcellularLocation>
    <text evidence="3">The tmRNA-SmpB complex associates with stalled 70S ribosomes.</text>
</comment>
<keyword evidence="6" id="KW-1185">Reference proteome</keyword>
<keyword evidence="1 3" id="KW-0963">Cytoplasm</keyword>
<evidence type="ECO:0000313" key="5">
    <source>
        <dbReference type="EMBL" id="AGI66274.1"/>
    </source>
</evidence>
<dbReference type="GO" id="GO:0003723">
    <property type="term" value="F:RNA binding"/>
    <property type="evidence" value="ECO:0007669"/>
    <property type="project" value="UniProtKB-UniRule"/>
</dbReference>
<comment type="similarity">
    <text evidence="3">Belongs to the SmpB family.</text>
</comment>
<reference evidence="5 6" key="1">
    <citation type="journal article" date="2013" name="PLoS ONE">
        <title>Poles Apart: Arctic and Antarctic Octadecabacter strains Share High Genome Plasticity and a New Type of Xanthorhodopsin.</title>
        <authorList>
            <person name="Vollmers J."/>
            <person name="Voget S."/>
            <person name="Dietrich S."/>
            <person name="Gollnow K."/>
            <person name="Smits M."/>
            <person name="Meyer K."/>
            <person name="Brinkhoff T."/>
            <person name="Simon M."/>
            <person name="Daniel R."/>
        </authorList>
    </citation>
    <scope>NUCLEOTIDE SEQUENCE [LARGE SCALE GENOMIC DNA]</scope>
    <source>
        <strain evidence="5 6">307</strain>
    </source>
</reference>
<dbReference type="PROSITE" id="PS01317">
    <property type="entry name" value="SSRP"/>
    <property type="match status" value="1"/>
</dbReference>
<dbReference type="InterPro" id="IPR000037">
    <property type="entry name" value="SsrA-bd_prot"/>
</dbReference>
<dbReference type="OrthoDB" id="9805462at2"/>
<dbReference type="NCBIfam" id="TIGR00086">
    <property type="entry name" value="smpB"/>
    <property type="match status" value="1"/>
</dbReference>
<evidence type="ECO:0000256" key="2">
    <source>
        <dbReference type="ARBA" id="ARBA00022884"/>
    </source>
</evidence>
<gene>
    <name evidence="3 5" type="primary">smpB</name>
    <name evidence="5" type="ORF">OAN307_c05360</name>
</gene>
<dbReference type="PANTHER" id="PTHR30308">
    <property type="entry name" value="TMRNA-BINDING COMPONENT OF TRANS-TRANSLATION TAGGING COMPLEX"/>
    <property type="match status" value="1"/>
</dbReference>
<dbReference type="HOGENOM" id="CLU_108953_0_1_5"/>
<feature type="compositionally biased region" description="Basic and acidic residues" evidence="4">
    <location>
        <begin position="134"/>
        <end position="148"/>
    </location>
</feature>
<dbReference type="GO" id="GO:0070930">
    <property type="term" value="P:trans-translation-dependent protein tagging"/>
    <property type="evidence" value="ECO:0007669"/>
    <property type="project" value="TreeGrafter"/>
</dbReference>
<organism evidence="5 6">
    <name type="scientific">Octadecabacter antarcticus 307</name>
    <dbReference type="NCBI Taxonomy" id="391626"/>
    <lineage>
        <taxon>Bacteria</taxon>
        <taxon>Pseudomonadati</taxon>
        <taxon>Pseudomonadota</taxon>
        <taxon>Alphaproteobacteria</taxon>
        <taxon>Rhodobacterales</taxon>
        <taxon>Roseobacteraceae</taxon>
        <taxon>Octadecabacter</taxon>
    </lineage>
</organism>
<name>M9R0T9_9RHOB</name>
<sequence>MAKKPDQNPNYKVIAENRRARYDFAIESDVECGIILAGSEVKSLRVGQSNIADSYATVAEGELWLINSYIAPYQQAMFPHEDRARRKLLVSKRELVRMGNAISREGMTLVPLVMYFNHKGRVKVKIAIAKGKQKQDKRATEAARDWGRQKARLLRHGD</sequence>